<feature type="compositionally biased region" description="Acidic residues" evidence="1">
    <location>
        <begin position="63"/>
        <end position="75"/>
    </location>
</feature>
<sequence>MLHKPNSTSKWILVTLVLVISSLLSIVHTTHAKSNQLASSRQHVDQQLEGSDVLVRKRRYYEDDAPAEEAEEAPAEEAPAEHAPAEDAPAEEIYEGERREGADDIANYRGAAKEPKKPEVLKVAKNSPEKPDANDREDKTDDKSDVLPLFLKNFEKKSKSNSNHPTINLFFSI</sequence>
<name>A0A915DC65_9BILA</name>
<evidence type="ECO:0000313" key="3">
    <source>
        <dbReference type="Proteomes" id="UP000887574"/>
    </source>
</evidence>
<proteinExistence type="predicted"/>
<evidence type="ECO:0000256" key="1">
    <source>
        <dbReference type="SAM" id="MobiDB-lite"/>
    </source>
</evidence>
<keyword evidence="2" id="KW-0732">Signal</keyword>
<organism evidence="3 4">
    <name type="scientific">Ditylenchus dipsaci</name>
    <dbReference type="NCBI Taxonomy" id="166011"/>
    <lineage>
        <taxon>Eukaryota</taxon>
        <taxon>Metazoa</taxon>
        <taxon>Ecdysozoa</taxon>
        <taxon>Nematoda</taxon>
        <taxon>Chromadorea</taxon>
        <taxon>Rhabditida</taxon>
        <taxon>Tylenchina</taxon>
        <taxon>Tylenchomorpha</taxon>
        <taxon>Sphaerularioidea</taxon>
        <taxon>Anguinidae</taxon>
        <taxon>Anguininae</taxon>
        <taxon>Ditylenchus</taxon>
    </lineage>
</organism>
<protein>
    <submittedName>
        <fullName evidence="4">Uncharacterized protein</fullName>
    </submittedName>
</protein>
<evidence type="ECO:0000313" key="4">
    <source>
        <dbReference type="WBParaSite" id="jg17681"/>
    </source>
</evidence>
<dbReference type="Proteomes" id="UP000887574">
    <property type="component" value="Unplaced"/>
</dbReference>
<feature type="region of interest" description="Disordered" evidence="1">
    <location>
        <begin position="62"/>
        <end position="144"/>
    </location>
</feature>
<reference evidence="4" key="1">
    <citation type="submission" date="2022-11" db="UniProtKB">
        <authorList>
            <consortium name="WormBaseParasite"/>
        </authorList>
    </citation>
    <scope>IDENTIFICATION</scope>
</reference>
<evidence type="ECO:0000256" key="2">
    <source>
        <dbReference type="SAM" id="SignalP"/>
    </source>
</evidence>
<feature type="compositionally biased region" description="Basic and acidic residues" evidence="1">
    <location>
        <begin position="111"/>
        <end position="144"/>
    </location>
</feature>
<feature type="signal peptide" evidence="2">
    <location>
        <begin position="1"/>
        <end position="32"/>
    </location>
</feature>
<feature type="chain" id="PRO_5037180682" evidence="2">
    <location>
        <begin position="33"/>
        <end position="173"/>
    </location>
</feature>
<keyword evidence="3" id="KW-1185">Reference proteome</keyword>
<dbReference type="WBParaSite" id="jg17681">
    <property type="protein sequence ID" value="jg17681"/>
    <property type="gene ID" value="jg17681"/>
</dbReference>
<dbReference type="AlphaFoldDB" id="A0A915DC65"/>
<accession>A0A915DC65</accession>